<dbReference type="PIRSF" id="PIRSF003073">
    <property type="entry name" value="DNAC_TnpB_IstB"/>
    <property type="match status" value="1"/>
</dbReference>
<dbReference type="RefSeq" id="WP_305109259.1">
    <property type="nucleotide sequence ID" value="NZ_JAUTWS010000252.1"/>
</dbReference>
<dbReference type="CDD" id="cd00009">
    <property type="entry name" value="AAA"/>
    <property type="match status" value="1"/>
</dbReference>
<reference evidence="5 6" key="1">
    <citation type="submission" date="2023-08" db="EMBL/GenBank/DDBJ databases">
        <title>The draft genome sequence of Paracraurococcus sp. LOR1-02.</title>
        <authorList>
            <person name="Kingkaew E."/>
            <person name="Tanasupawat S."/>
        </authorList>
    </citation>
    <scope>NUCLEOTIDE SEQUENCE [LARGE SCALE GENOMIC DNA]</scope>
    <source>
        <strain evidence="5 6">LOR1-02</strain>
    </source>
</reference>
<dbReference type="InterPro" id="IPR002611">
    <property type="entry name" value="IstB_ATP-bd"/>
</dbReference>
<keyword evidence="6" id="KW-1185">Reference proteome</keyword>
<evidence type="ECO:0000313" key="6">
    <source>
        <dbReference type="Proteomes" id="UP001243009"/>
    </source>
</evidence>
<keyword evidence="2" id="KW-0547">Nucleotide-binding</keyword>
<dbReference type="PANTHER" id="PTHR30050">
    <property type="entry name" value="CHROMOSOMAL REPLICATION INITIATOR PROTEIN DNAA"/>
    <property type="match status" value="1"/>
</dbReference>
<dbReference type="Proteomes" id="UP001243009">
    <property type="component" value="Unassembled WGS sequence"/>
</dbReference>
<dbReference type="InterPro" id="IPR027417">
    <property type="entry name" value="P-loop_NTPase"/>
</dbReference>
<dbReference type="SMART" id="SM00382">
    <property type="entry name" value="AAA"/>
    <property type="match status" value="1"/>
</dbReference>
<proteinExistence type="inferred from homology"/>
<protein>
    <submittedName>
        <fullName evidence="5">IS21-like element helper ATPase IstB</fullName>
    </submittedName>
</protein>
<dbReference type="InterPro" id="IPR028350">
    <property type="entry name" value="DNAC/IstB-like"/>
</dbReference>
<dbReference type="SUPFAM" id="SSF52540">
    <property type="entry name" value="P-loop containing nucleoside triphosphate hydrolases"/>
    <property type="match status" value="1"/>
</dbReference>
<sequence>MSGAAASSLPEMLGRLKLTALRDRLDVLLDEAARRELNLPEALGLLCAAEVAHREERRIQMGMSIAKFPYVRTLEGFDFAAQSSLDPKQVRDLAACRWVANGDTLLVQGPPGVGKSHLAVALGREAVQQGYSVLFTSAMALITDLMKAQAEGRLEEKLTRYAKPKLLIIDEFGYLPLEPHAAHLFFALVSRRYERGSNLVTSNRSVSEWGIVLNDQVVATAILDRLLHHSHVLTIRGDSYRLREKRRSGLLKSNAAPAPAGASA</sequence>
<gene>
    <name evidence="5" type="primary">istB</name>
    <name evidence="5" type="ORF">Q7A36_39450</name>
</gene>
<comment type="caution">
    <text evidence="5">The sequence shown here is derived from an EMBL/GenBank/DDBJ whole genome shotgun (WGS) entry which is preliminary data.</text>
</comment>
<evidence type="ECO:0000256" key="2">
    <source>
        <dbReference type="ARBA" id="ARBA00022741"/>
    </source>
</evidence>
<evidence type="ECO:0000256" key="1">
    <source>
        <dbReference type="ARBA" id="ARBA00008059"/>
    </source>
</evidence>
<dbReference type="Pfam" id="PF01695">
    <property type="entry name" value="IstB_IS21"/>
    <property type="match status" value="1"/>
</dbReference>
<dbReference type="NCBIfam" id="NF038214">
    <property type="entry name" value="IS21_help_AAA"/>
    <property type="match status" value="1"/>
</dbReference>
<dbReference type="InterPro" id="IPR047661">
    <property type="entry name" value="IstB"/>
</dbReference>
<dbReference type="Gene3D" id="3.40.50.300">
    <property type="entry name" value="P-loop containing nucleotide triphosphate hydrolases"/>
    <property type="match status" value="1"/>
</dbReference>
<organism evidence="5 6">
    <name type="scientific">Paracraurococcus lichenis</name>
    <dbReference type="NCBI Taxonomy" id="3064888"/>
    <lineage>
        <taxon>Bacteria</taxon>
        <taxon>Pseudomonadati</taxon>
        <taxon>Pseudomonadota</taxon>
        <taxon>Alphaproteobacteria</taxon>
        <taxon>Acetobacterales</taxon>
        <taxon>Roseomonadaceae</taxon>
        <taxon>Paracraurococcus</taxon>
    </lineage>
</organism>
<evidence type="ECO:0000313" key="5">
    <source>
        <dbReference type="EMBL" id="MDO9714425.1"/>
    </source>
</evidence>
<keyword evidence="3" id="KW-0067">ATP-binding</keyword>
<dbReference type="InterPro" id="IPR003593">
    <property type="entry name" value="AAA+_ATPase"/>
</dbReference>
<feature type="domain" description="AAA+ ATPase" evidence="4">
    <location>
        <begin position="101"/>
        <end position="236"/>
    </location>
</feature>
<name>A0ABT9EEH8_9PROT</name>
<comment type="similarity">
    <text evidence="1">Belongs to the IS21/IS1162 putative ATP-binding protein family.</text>
</comment>
<evidence type="ECO:0000259" key="4">
    <source>
        <dbReference type="SMART" id="SM00382"/>
    </source>
</evidence>
<accession>A0ABT9EEH8</accession>
<dbReference type="PANTHER" id="PTHR30050:SF4">
    <property type="entry name" value="ATP-BINDING PROTEIN RV3427C IN INSERTION SEQUENCE-RELATED"/>
    <property type="match status" value="1"/>
</dbReference>
<dbReference type="EMBL" id="JAUTWS010000252">
    <property type="protein sequence ID" value="MDO9714425.1"/>
    <property type="molecule type" value="Genomic_DNA"/>
</dbReference>
<evidence type="ECO:0000256" key="3">
    <source>
        <dbReference type="ARBA" id="ARBA00022840"/>
    </source>
</evidence>